<dbReference type="InterPro" id="IPR012340">
    <property type="entry name" value="NA-bd_OB-fold"/>
</dbReference>
<keyword evidence="3" id="KW-1185">Reference proteome</keyword>
<proteinExistence type="predicted"/>
<sequence length="758" mass="86425">MSGESGQPEAGPSHAGIGWPNPERNRAGVPGGVIRRAGAQGRRSWIQKVLEQIMDSPLQCVTPSEVVPVTVLAVQRYLLEDEPRDTVPKPPLYCYDVTISDGVYQEKCYLDPSLNSLVYQNILKVGIQMRISRVSCLYNEKRIGQGILCLGNVHCGETSDTICLETPFRNRAHEEKPERPLRGGKSHYLALWNNEDPYGDIWLTDKQPEELNFSDTKIISLSHLEMTWANRRNFPALLVRIIHKSKLRYYGKPDKKMIEPYQTFLEVADSSGTVSVIMWNALCPEWFKSLRVGLVLLLQDYSVKKSYPFRIQPVPVDPQIKLISTMEICLNLRDPPTNIIIVPEKQVKPEWRLPKLNHRFTTRSELDNMPENCICDVIGLLVFVGRVQRSKKKENREDFWSYRWIHIADGTSEQPFIVELFSTSQPEIFENIYPMANFVCTQLKVVRNDNQVPKLLYLTTTNESGVFITGHRGQPYTYDAKNANRPSTSQAARVENQERNAKRHHHDEPMSSQCFPTTSTNLNLSNKIRILQGPHTNPVAVPQPGTSVQAKGIKPGMPTIFNCRPNTNPNLQGKARKTISDRWESQLWREKKFGLIDHLHYSRVYPESIPRKFTFEHRKFLSQQYNSQPSKYIPPEGRPPKLDDFKSARSLGHFEVTILGLNHEIAIDVAFLPMYCPEDIRTSQIDTLLTSMNYSCAYPRDANANDRLPGPRAVAGDIIKAVTELDRVHIVGILDICNLGNNNVEVYLHKIYSPENTS</sequence>
<reference evidence="2" key="1">
    <citation type="submission" date="2025-08" db="UniProtKB">
        <authorList>
            <consortium name="Ensembl"/>
        </authorList>
    </citation>
    <scope>IDENTIFICATION</scope>
</reference>
<name>A0A2K5DP05_AOTNA</name>
<accession>A0A2K5DP05</accession>
<protein>
    <submittedName>
        <fullName evidence="2">RPA1 related single stranded DNA binding protein, X-linked</fullName>
    </submittedName>
</protein>
<organism evidence="2 3">
    <name type="scientific">Aotus nancymaae</name>
    <name type="common">Ma's night monkey</name>
    <dbReference type="NCBI Taxonomy" id="37293"/>
    <lineage>
        <taxon>Eukaryota</taxon>
        <taxon>Metazoa</taxon>
        <taxon>Chordata</taxon>
        <taxon>Craniata</taxon>
        <taxon>Vertebrata</taxon>
        <taxon>Euteleostomi</taxon>
        <taxon>Mammalia</taxon>
        <taxon>Eutheria</taxon>
        <taxon>Euarchontoglires</taxon>
        <taxon>Primates</taxon>
        <taxon>Haplorrhini</taxon>
        <taxon>Platyrrhini</taxon>
        <taxon>Aotidae</taxon>
        <taxon>Aotus</taxon>
    </lineage>
</organism>
<dbReference type="Ensembl" id="ENSANAT00000040597.1">
    <property type="protein sequence ID" value="ENSANAP00000022698.1"/>
    <property type="gene ID" value="ENSANAG00000029095.1"/>
</dbReference>
<dbReference type="GeneTree" id="ENSGT00390000005094"/>
<evidence type="ECO:0000313" key="2">
    <source>
        <dbReference type="Ensembl" id="ENSANAP00000022698.1"/>
    </source>
</evidence>
<dbReference type="SUPFAM" id="SSF50249">
    <property type="entry name" value="Nucleic acid-binding proteins"/>
    <property type="match status" value="2"/>
</dbReference>
<dbReference type="Gene3D" id="2.40.50.140">
    <property type="entry name" value="Nucleic acid-binding proteins"/>
    <property type="match status" value="1"/>
</dbReference>
<dbReference type="Pfam" id="PF17659">
    <property type="entry name" value="RADX"/>
    <property type="match status" value="1"/>
</dbReference>
<gene>
    <name evidence="2" type="primary">RADX</name>
</gene>
<dbReference type="GO" id="GO:0003697">
    <property type="term" value="F:single-stranded DNA binding"/>
    <property type="evidence" value="ECO:0007669"/>
    <property type="project" value="InterPro"/>
</dbReference>
<dbReference type="PANTHER" id="PTHR14944">
    <property type="entry name" value="RPA-RELATED PROTEIN RADX"/>
    <property type="match status" value="1"/>
</dbReference>
<dbReference type="PANTHER" id="PTHR14944:SF2">
    <property type="entry name" value="RPA-RELATED PROTEIN RADX"/>
    <property type="match status" value="1"/>
</dbReference>
<reference evidence="2" key="2">
    <citation type="submission" date="2025-09" db="UniProtKB">
        <authorList>
            <consortium name="Ensembl"/>
        </authorList>
    </citation>
    <scope>IDENTIFICATION</scope>
</reference>
<feature type="region of interest" description="Disordered" evidence="1">
    <location>
        <begin position="477"/>
        <end position="516"/>
    </location>
</feature>
<evidence type="ECO:0000256" key="1">
    <source>
        <dbReference type="SAM" id="MobiDB-lite"/>
    </source>
</evidence>
<dbReference type="Proteomes" id="UP000233020">
    <property type="component" value="Unplaced"/>
</dbReference>
<evidence type="ECO:0000313" key="3">
    <source>
        <dbReference type="Proteomes" id="UP000233020"/>
    </source>
</evidence>
<dbReference type="InterPro" id="IPR040893">
    <property type="entry name" value="RADX"/>
</dbReference>
<feature type="region of interest" description="Disordered" evidence="1">
    <location>
        <begin position="1"/>
        <end position="29"/>
    </location>
</feature>
<dbReference type="AlphaFoldDB" id="A0A2K5DP05"/>